<name>A0ABP8ZRL6_9MICO</name>
<sequence>MSSHDGPGRPADAELTARILDAVVAELEDGGYAGLRIERVAARAGCGKTAIYRRYADRGVLAAAAIRRHLVLGEMPDTGSVVDDLLAHVEQNQANQAQNAARIGFSSVARSAFASDVFPHLWESFFAARRDQGVAILRRGAARGELSADADPDLILDALAGLTLYRQGVKGVTIAREEYRDVIAALLRLPPRRHPLAP</sequence>
<gene>
    <name evidence="6" type="ORF">GCM10023351_01890</name>
</gene>
<dbReference type="PANTHER" id="PTHR30055">
    <property type="entry name" value="HTH-TYPE TRANSCRIPTIONAL REGULATOR RUTR"/>
    <property type="match status" value="1"/>
</dbReference>
<dbReference type="InterPro" id="IPR001647">
    <property type="entry name" value="HTH_TetR"/>
</dbReference>
<evidence type="ECO:0000313" key="6">
    <source>
        <dbReference type="EMBL" id="GAA4762993.1"/>
    </source>
</evidence>
<organism evidence="6 7">
    <name type="scientific">Microbacterium gilvum</name>
    <dbReference type="NCBI Taxonomy" id="1336204"/>
    <lineage>
        <taxon>Bacteria</taxon>
        <taxon>Bacillati</taxon>
        <taxon>Actinomycetota</taxon>
        <taxon>Actinomycetes</taxon>
        <taxon>Micrococcales</taxon>
        <taxon>Microbacteriaceae</taxon>
        <taxon>Microbacterium</taxon>
    </lineage>
</organism>
<evidence type="ECO:0000256" key="3">
    <source>
        <dbReference type="ARBA" id="ARBA00023163"/>
    </source>
</evidence>
<evidence type="ECO:0000259" key="5">
    <source>
        <dbReference type="PROSITE" id="PS50977"/>
    </source>
</evidence>
<dbReference type="InterPro" id="IPR036271">
    <property type="entry name" value="Tet_transcr_reg_TetR-rel_C_sf"/>
</dbReference>
<keyword evidence="2 4" id="KW-0238">DNA-binding</keyword>
<dbReference type="EMBL" id="BAABKO010000001">
    <property type="protein sequence ID" value="GAA4762993.1"/>
    <property type="molecule type" value="Genomic_DNA"/>
</dbReference>
<protein>
    <submittedName>
        <fullName evidence="6">TetR/AcrR family transcriptional regulator</fullName>
    </submittedName>
</protein>
<keyword evidence="3" id="KW-0804">Transcription</keyword>
<comment type="caution">
    <text evidence="6">The sequence shown here is derived from an EMBL/GenBank/DDBJ whole genome shotgun (WGS) entry which is preliminary data.</text>
</comment>
<dbReference type="SUPFAM" id="SSF46689">
    <property type="entry name" value="Homeodomain-like"/>
    <property type="match status" value="1"/>
</dbReference>
<dbReference type="InterPro" id="IPR011075">
    <property type="entry name" value="TetR_C"/>
</dbReference>
<dbReference type="PROSITE" id="PS50977">
    <property type="entry name" value="HTH_TETR_2"/>
    <property type="match status" value="1"/>
</dbReference>
<dbReference type="Pfam" id="PF16859">
    <property type="entry name" value="TetR_C_11"/>
    <property type="match status" value="1"/>
</dbReference>
<accession>A0ABP8ZRL6</accession>
<dbReference type="InterPro" id="IPR009057">
    <property type="entry name" value="Homeodomain-like_sf"/>
</dbReference>
<dbReference type="Proteomes" id="UP001501645">
    <property type="component" value="Unassembled WGS sequence"/>
</dbReference>
<evidence type="ECO:0000256" key="4">
    <source>
        <dbReference type="PROSITE-ProRule" id="PRU00335"/>
    </source>
</evidence>
<feature type="domain" description="HTH tetR-type" evidence="5">
    <location>
        <begin position="13"/>
        <end position="73"/>
    </location>
</feature>
<dbReference type="Pfam" id="PF00440">
    <property type="entry name" value="TetR_N"/>
    <property type="match status" value="1"/>
</dbReference>
<evidence type="ECO:0000256" key="2">
    <source>
        <dbReference type="ARBA" id="ARBA00023125"/>
    </source>
</evidence>
<evidence type="ECO:0000256" key="1">
    <source>
        <dbReference type="ARBA" id="ARBA00023015"/>
    </source>
</evidence>
<proteinExistence type="predicted"/>
<reference evidence="7" key="1">
    <citation type="journal article" date="2019" name="Int. J. Syst. Evol. Microbiol.">
        <title>The Global Catalogue of Microorganisms (GCM) 10K type strain sequencing project: providing services to taxonomists for standard genome sequencing and annotation.</title>
        <authorList>
            <consortium name="The Broad Institute Genomics Platform"/>
            <consortium name="The Broad Institute Genome Sequencing Center for Infectious Disease"/>
            <person name="Wu L."/>
            <person name="Ma J."/>
        </authorList>
    </citation>
    <scope>NUCLEOTIDE SEQUENCE [LARGE SCALE GENOMIC DNA]</scope>
    <source>
        <strain evidence="7">JCM 18537</strain>
    </source>
</reference>
<dbReference type="SUPFAM" id="SSF48498">
    <property type="entry name" value="Tetracyclin repressor-like, C-terminal domain"/>
    <property type="match status" value="1"/>
</dbReference>
<dbReference type="PANTHER" id="PTHR30055:SF148">
    <property type="entry name" value="TETR-FAMILY TRANSCRIPTIONAL REGULATOR"/>
    <property type="match status" value="1"/>
</dbReference>
<dbReference type="Gene3D" id="1.10.357.10">
    <property type="entry name" value="Tetracycline Repressor, domain 2"/>
    <property type="match status" value="1"/>
</dbReference>
<feature type="DNA-binding region" description="H-T-H motif" evidence="4">
    <location>
        <begin position="36"/>
        <end position="55"/>
    </location>
</feature>
<dbReference type="InterPro" id="IPR050109">
    <property type="entry name" value="HTH-type_TetR-like_transc_reg"/>
</dbReference>
<keyword evidence="7" id="KW-1185">Reference proteome</keyword>
<dbReference type="RefSeq" id="WP_345434997.1">
    <property type="nucleotide sequence ID" value="NZ_BAABKO010000001.1"/>
</dbReference>
<dbReference type="Gene3D" id="1.10.10.60">
    <property type="entry name" value="Homeodomain-like"/>
    <property type="match status" value="1"/>
</dbReference>
<keyword evidence="1" id="KW-0805">Transcription regulation</keyword>
<evidence type="ECO:0000313" key="7">
    <source>
        <dbReference type="Proteomes" id="UP001501645"/>
    </source>
</evidence>